<protein>
    <submittedName>
        <fullName evidence="8">Tight adherence protein C</fullName>
    </submittedName>
</protein>
<proteinExistence type="predicted"/>
<dbReference type="PANTHER" id="PTHR35007:SF2">
    <property type="entry name" value="PILUS ASSEMBLE PROTEIN"/>
    <property type="match status" value="1"/>
</dbReference>
<feature type="transmembrane region" description="Helical" evidence="6">
    <location>
        <begin position="125"/>
        <end position="147"/>
    </location>
</feature>
<feature type="transmembrane region" description="Helical" evidence="6">
    <location>
        <begin position="99"/>
        <end position="119"/>
    </location>
</feature>
<comment type="subcellular location">
    <subcellularLocation>
        <location evidence="1">Cell membrane</location>
        <topology evidence="1">Multi-pass membrane protein</topology>
    </subcellularLocation>
</comment>
<dbReference type="EMBL" id="JACHGI010000029">
    <property type="protein sequence ID" value="MBB6470389.1"/>
    <property type="molecule type" value="Genomic_DNA"/>
</dbReference>
<dbReference type="Pfam" id="PF00482">
    <property type="entry name" value="T2SSF"/>
    <property type="match status" value="1"/>
</dbReference>
<evidence type="ECO:0000256" key="5">
    <source>
        <dbReference type="ARBA" id="ARBA00023136"/>
    </source>
</evidence>
<organism evidence="8 9">
    <name type="scientific">Aminobacter carboxidus</name>
    <dbReference type="NCBI Taxonomy" id="376165"/>
    <lineage>
        <taxon>Bacteria</taxon>
        <taxon>Pseudomonadati</taxon>
        <taxon>Pseudomonadota</taxon>
        <taxon>Alphaproteobacteria</taxon>
        <taxon>Hyphomicrobiales</taxon>
        <taxon>Phyllobacteriaceae</taxon>
        <taxon>Aminobacter</taxon>
    </lineage>
</organism>
<dbReference type="RefSeq" id="WP_312881023.1">
    <property type="nucleotide sequence ID" value="NZ_JACHGI010000029.1"/>
</dbReference>
<feature type="transmembrane region" description="Helical" evidence="6">
    <location>
        <begin position="279"/>
        <end position="300"/>
    </location>
</feature>
<keyword evidence="2" id="KW-1003">Cell membrane</keyword>
<evidence type="ECO:0000256" key="6">
    <source>
        <dbReference type="SAM" id="Phobius"/>
    </source>
</evidence>
<dbReference type="Proteomes" id="UP000532373">
    <property type="component" value="Unassembled WGS sequence"/>
</dbReference>
<evidence type="ECO:0000259" key="7">
    <source>
        <dbReference type="Pfam" id="PF00482"/>
    </source>
</evidence>
<evidence type="ECO:0000256" key="1">
    <source>
        <dbReference type="ARBA" id="ARBA00004651"/>
    </source>
</evidence>
<reference evidence="8 9" key="1">
    <citation type="submission" date="2020-08" db="EMBL/GenBank/DDBJ databases">
        <title>Genomic Encyclopedia of Type Strains, Phase IV (KMG-IV): sequencing the most valuable type-strain genomes for metagenomic binning, comparative biology and taxonomic classification.</title>
        <authorList>
            <person name="Goeker M."/>
        </authorList>
    </citation>
    <scope>NUCLEOTIDE SEQUENCE [LARGE SCALE GENOMIC DNA]</scope>
    <source>
        <strain evidence="8 9">DSM 17454</strain>
    </source>
</reference>
<evidence type="ECO:0000256" key="2">
    <source>
        <dbReference type="ARBA" id="ARBA00022475"/>
    </source>
</evidence>
<feature type="domain" description="Type II secretion system protein GspF" evidence="7">
    <location>
        <begin position="165"/>
        <end position="295"/>
    </location>
</feature>
<gene>
    <name evidence="8" type="ORF">HNQ96_006287</name>
</gene>
<dbReference type="GO" id="GO:0005886">
    <property type="term" value="C:plasma membrane"/>
    <property type="evidence" value="ECO:0007669"/>
    <property type="project" value="UniProtKB-SubCell"/>
</dbReference>
<evidence type="ECO:0000313" key="8">
    <source>
        <dbReference type="EMBL" id="MBB6470389.1"/>
    </source>
</evidence>
<evidence type="ECO:0000256" key="3">
    <source>
        <dbReference type="ARBA" id="ARBA00022692"/>
    </source>
</evidence>
<keyword evidence="3 6" id="KW-0812">Transmembrane</keyword>
<comment type="caution">
    <text evidence="8">The sequence shown here is derived from an EMBL/GenBank/DDBJ whole genome shotgun (WGS) entry which is preliminary data.</text>
</comment>
<name>A0A8E1WM77_9HYPH</name>
<evidence type="ECO:0000256" key="4">
    <source>
        <dbReference type="ARBA" id="ARBA00022989"/>
    </source>
</evidence>
<sequence length="310" mass="34714">MLQFAILLATFASTLILSALALGYITSRREVQMRLGQAASADSTSGPIPEDLRGLPVAEAELVRNYFTVVRADKNPNSLQNRLIRAGYFSASAPRIFQLIRILVAGITFAVTLVLLGWAKPEMARGYQLLAVFVATAFAFFLCNVMLERRGDKREIEYRKLFPDFMDTLIVCVDSGMSIEAAIDRVTKEFLKSRSKDFGLHLAIMMLEVRGGRRLRDALSLFAKRLRIEEAHALAVLFRQSEELGASVTKTLRVFSQEMREKRMIRAEEKANALPFKMLLPLAGFLFPISVLIVLVPILMRVVALLKSLS</sequence>
<evidence type="ECO:0000313" key="9">
    <source>
        <dbReference type="Proteomes" id="UP000532373"/>
    </source>
</evidence>
<keyword evidence="4 6" id="KW-1133">Transmembrane helix</keyword>
<accession>A0A8E1WM77</accession>
<dbReference type="PANTHER" id="PTHR35007">
    <property type="entry name" value="INTEGRAL MEMBRANE PROTEIN-RELATED"/>
    <property type="match status" value="1"/>
</dbReference>
<dbReference type="InterPro" id="IPR018076">
    <property type="entry name" value="T2SS_GspF_dom"/>
</dbReference>
<feature type="transmembrane region" description="Helical" evidence="6">
    <location>
        <begin position="6"/>
        <end position="25"/>
    </location>
</feature>
<keyword evidence="5 6" id="KW-0472">Membrane</keyword>
<dbReference type="AlphaFoldDB" id="A0A8E1WM77"/>